<evidence type="ECO:0000256" key="5">
    <source>
        <dbReference type="ARBA" id="ARBA00023163"/>
    </source>
</evidence>
<dbReference type="EMBL" id="JBGEWD010000001">
    <property type="protein sequence ID" value="MEY7998905.1"/>
    <property type="molecule type" value="Genomic_DNA"/>
</dbReference>
<keyword evidence="2" id="KW-0067">ATP-binding</keyword>
<sequence length="520" mass="59150">MRIQDIMVPWKGKKQIKNGINKDCCIYSLSVAHALWNNSVYEVVDDAENKVGEVDRDLFRYLINSINTSIISNIVDKFQEGVVAIDAEGRIFYVNDAYTKILGVPISKIIGRQMQQVEPGAEILNVLKTKVPIIRYKQKINTLDKYVSVHIYPIEQDGELKAVVSIFTDSTEIVKLGREMEEANKTVMRFKQQIEAQNELSKLEIVGKSPDFLKTVSQALIVAKTEASVLIKGENGTGKEVIAKIIHSNSERKSHPMIIVNCAAVPESLIESEFFGYEGGSFTGAKSGGRMGKFELANGGTLFLDEIGDMPMAIQAKLLRVLQEGDIEKIGRQKNIPVDVRLIAATNQPLEKMVKEKKFRRDLYYRLNVVEIKVPPLRARGEDIGLLANHFMQKYNKKYKKHVFFSQRIHSFFYSYNWPGNVRELQNCVEYSVIMCQDNCIDITYLPPHMKEAMGKNIEIEDELKYSHGTLKKAVKIFEKKIIMDAIVTSKGNKSKAMQLLGLSRRTFYRKLKEYEIVSD</sequence>
<dbReference type="PROSITE" id="PS50045">
    <property type="entry name" value="SIGMA54_INTERACT_4"/>
    <property type="match status" value="1"/>
</dbReference>
<reference evidence="9 10" key="1">
    <citation type="submission" date="2024-08" db="EMBL/GenBank/DDBJ databases">
        <title>Clostridium lapicellarii sp. nov., and Clostridium renhuaiense sp. nov., two species isolated from the mud in a fermentation cellar used for producing sauce-flavour Chinese liquors.</title>
        <authorList>
            <person name="Yang F."/>
            <person name="Wang H."/>
            <person name="Chen L.Q."/>
            <person name="Zhou N."/>
            <person name="Lu J.J."/>
            <person name="Pu X.X."/>
            <person name="Wan B."/>
            <person name="Wang L."/>
            <person name="Liu S.J."/>
        </authorList>
    </citation>
    <scope>NUCLEOTIDE SEQUENCE [LARGE SCALE GENOMIC DNA]</scope>
    <source>
        <strain evidence="9 10">MT-5</strain>
    </source>
</reference>
<dbReference type="InterPro" id="IPR035965">
    <property type="entry name" value="PAS-like_dom_sf"/>
</dbReference>
<dbReference type="PANTHER" id="PTHR32071:SF57">
    <property type="entry name" value="C4-DICARBOXYLATE TRANSPORT TRANSCRIPTIONAL REGULATORY PROTEIN DCTD"/>
    <property type="match status" value="1"/>
</dbReference>
<evidence type="ECO:0000256" key="1">
    <source>
        <dbReference type="ARBA" id="ARBA00022741"/>
    </source>
</evidence>
<feature type="coiled-coil region" evidence="6">
    <location>
        <begin position="173"/>
        <end position="200"/>
    </location>
</feature>
<dbReference type="InterPro" id="IPR025944">
    <property type="entry name" value="Sigma_54_int_dom_CS"/>
</dbReference>
<evidence type="ECO:0000313" key="9">
    <source>
        <dbReference type="EMBL" id="MEY7998905.1"/>
    </source>
</evidence>
<keyword evidence="5" id="KW-0804">Transcription</keyword>
<dbReference type="Gene3D" id="1.10.8.60">
    <property type="match status" value="1"/>
</dbReference>
<organism evidence="9 10">
    <name type="scientific">Clostridium moutaii</name>
    <dbReference type="NCBI Taxonomy" id="3240932"/>
    <lineage>
        <taxon>Bacteria</taxon>
        <taxon>Bacillati</taxon>
        <taxon>Bacillota</taxon>
        <taxon>Clostridia</taxon>
        <taxon>Eubacteriales</taxon>
        <taxon>Clostridiaceae</taxon>
        <taxon>Clostridium</taxon>
    </lineage>
</organism>
<keyword evidence="4" id="KW-0238">DNA-binding</keyword>
<dbReference type="RefSeq" id="WP_369702782.1">
    <property type="nucleotide sequence ID" value="NZ_JBGEWD010000001.1"/>
</dbReference>
<dbReference type="PROSITE" id="PS00676">
    <property type="entry name" value="SIGMA54_INTERACT_2"/>
    <property type="match status" value="1"/>
</dbReference>
<protein>
    <submittedName>
        <fullName evidence="9">Sigma-54 interaction domain-containing protein</fullName>
    </submittedName>
</protein>
<name>A0ABV4BMX7_9CLOT</name>
<dbReference type="SUPFAM" id="SSF46689">
    <property type="entry name" value="Homeodomain-like"/>
    <property type="match status" value="1"/>
</dbReference>
<dbReference type="CDD" id="cd00009">
    <property type="entry name" value="AAA"/>
    <property type="match status" value="1"/>
</dbReference>
<evidence type="ECO:0000259" key="7">
    <source>
        <dbReference type="PROSITE" id="PS50045"/>
    </source>
</evidence>
<evidence type="ECO:0000256" key="2">
    <source>
        <dbReference type="ARBA" id="ARBA00022840"/>
    </source>
</evidence>
<dbReference type="CDD" id="cd00130">
    <property type="entry name" value="PAS"/>
    <property type="match status" value="1"/>
</dbReference>
<dbReference type="PROSITE" id="PS00688">
    <property type="entry name" value="SIGMA54_INTERACT_3"/>
    <property type="match status" value="1"/>
</dbReference>
<dbReference type="Gene3D" id="3.30.450.20">
    <property type="entry name" value="PAS domain"/>
    <property type="match status" value="1"/>
</dbReference>
<dbReference type="Gene3D" id="1.10.10.60">
    <property type="entry name" value="Homeodomain-like"/>
    <property type="match status" value="1"/>
</dbReference>
<gene>
    <name evidence="9" type="ORF">AB8U03_01610</name>
</gene>
<keyword evidence="1" id="KW-0547">Nucleotide-binding</keyword>
<dbReference type="InterPro" id="IPR002078">
    <property type="entry name" value="Sigma_54_int"/>
</dbReference>
<accession>A0ABV4BMX7</accession>
<keyword evidence="6" id="KW-0175">Coiled coil</keyword>
<dbReference type="InterPro" id="IPR058031">
    <property type="entry name" value="AAA_lid_NorR"/>
</dbReference>
<comment type="caution">
    <text evidence="9">The sequence shown here is derived from an EMBL/GenBank/DDBJ whole genome shotgun (WGS) entry which is preliminary data.</text>
</comment>
<dbReference type="Pfam" id="PF25601">
    <property type="entry name" value="AAA_lid_14"/>
    <property type="match status" value="1"/>
</dbReference>
<dbReference type="Pfam" id="PF08448">
    <property type="entry name" value="PAS_4"/>
    <property type="match status" value="1"/>
</dbReference>
<feature type="domain" description="PAS" evidence="8">
    <location>
        <begin position="67"/>
        <end position="119"/>
    </location>
</feature>
<dbReference type="PANTHER" id="PTHR32071">
    <property type="entry name" value="TRANSCRIPTIONAL REGULATORY PROTEIN"/>
    <property type="match status" value="1"/>
</dbReference>
<dbReference type="Gene3D" id="3.40.50.300">
    <property type="entry name" value="P-loop containing nucleotide triphosphate hydrolases"/>
    <property type="match status" value="1"/>
</dbReference>
<dbReference type="PRINTS" id="PR01590">
    <property type="entry name" value="HTHFIS"/>
</dbReference>
<evidence type="ECO:0000256" key="3">
    <source>
        <dbReference type="ARBA" id="ARBA00023015"/>
    </source>
</evidence>
<keyword evidence="3" id="KW-0805">Transcription regulation</keyword>
<dbReference type="InterPro" id="IPR000014">
    <property type="entry name" value="PAS"/>
</dbReference>
<dbReference type="InterPro" id="IPR025943">
    <property type="entry name" value="Sigma_54_int_dom_ATP-bd_2"/>
</dbReference>
<dbReference type="Proteomes" id="UP001564657">
    <property type="component" value="Unassembled WGS sequence"/>
</dbReference>
<evidence type="ECO:0000259" key="8">
    <source>
        <dbReference type="PROSITE" id="PS50112"/>
    </source>
</evidence>
<evidence type="ECO:0000313" key="10">
    <source>
        <dbReference type="Proteomes" id="UP001564657"/>
    </source>
</evidence>
<dbReference type="SMART" id="SM00091">
    <property type="entry name" value="PAS"/>
    <property type="match status" value="1"/>
</dbReference>
<proteinExistence type="predicted"/>
<dbReference type="Pfam" id="PF02954">
    <property type="entry name" value="HTH_8"/>
    <property type="match status" value="1"/>
</dbReference>
<evidence type="ECO:0000256" key="6">
    <source>
        <dbReference type="SAM" id="Coils"/>
    </source>
</evidence>
<dbReference type="NCBIfam" id="TIGR00229">
    <property type="entry name" value="sensory_box"/>
    <property type="match status" value="1"/>
</dbReference>
<dbReference type="SUPFAM" id="SSF52540">
    <property type="entry name" value="P-loop containing nucleoside triphosphate hydrolases"/>
    <property type="match status" value="1"/>
</dbReference>
<dbReference type="InterPro" id="IPR027417">
    <property type="entry name" value="P-loop_NTPase"/>
</dbReference>
<dbReference type="PROSITE" id="PS50112">
    <property type="entry name" value="PAS"/>
    <property type="match status" value="1"/>
</dbReference>
<feature type="domain" description="Sigma-54 factor interaction" evidence="7">
    <location>
        <begin position="205"/>
        <end position="434"/>
    </location>
</feature>
<keyword evidence="10" id="KW-1185">Reference proteome</keyword>
<dbReference type="InterPro" id="IPR003593">
    <property type="entry name" value="AAA+_ATPase"/>
</dbReference>
<dbReference type="InterPro" id="IPR013656">
    <property type="entry name" value="PAS_4"/>
</dbReference>
<dbReference type="SMART" id="SM00382">
    <property type="entry name" value="AAA"/>
    <property type="match status" value="1"/>
</dbReference>
<dbReference type="InterPro" id="IPR009057">
    <property type="entry name" value="Homeodomain-like_sf"/>
</dbReference>
<evidence type="ECO:0000256" key="4">
    <source>
        <dbReference type="ARBA" id="ARBA00023125"/>
    </source>
</evidence>
<dbReference type="Pfam" id="PF00158">
    <property type="entry name" value="Sigma54_activat"/>
    <property type="match status" value="1"/>
</dbReference>
<dbReference type="SUPFAM" id="SSF55785">
    <property type="entry name" value="PYP-like sensor domain (PAS domain)"/>
    <property type="match status" value="1"/>
</dbReference>
<dbReference type="InterPro" id="IPR002197">
    <property type="entry name" value="HTH_Fis"/>
</dbReference>